<comment type="caution">
    <text evidence="10">The sequence shown here is derived from an EMBL/GenBank/DDBJ whole genome shotgun (WGS) entry which is preliminary data.</text>
</comment>
<dbReference type="InterPro" id="IPR016435">
    <property type="entry name" value="DPH1/DPH2"/>
</dbReference>
<accession>T1AZ66</accession>
<dbReference type="NCBIfam" id="TIGR00322">
    <property type="entry name" value="diphth2_R"/>
    <property type="match status" value="1"/>
</dbReference>
<evidence type="ECO:0000256" key="8">
    <source>
        <dbReference type="ARBA" id="ARBA00023014"/>
    </source>
</evidence>
<dbReference type="GO" id="GO:0051536">
    <property type="term" value="F:iron-sulfur cluster binding"/>
    <property type="evidence" value="ECO:0007669"/>
    <property type="project" value="UniProtKB-KW"/>
</dbReference>
<dbReference type="PANTHER" id="PTHR10762">
    <property type="entry name" value="DIPHTHAMIDE BIOSYNTHESIS PROTEIN"/>
    <property type="match status" value="1"/>
</dbReference>
<keyword evidence="5" id="KW-0949">S-adenosyl-L-methionine</keyword>
<evidence type="ECO:0000256" key="4">
    <source>
        <dbReference type="ARBA" id="ARBA00022679"/>
    </source>
</evidence>
<dbReference type="InterPro" id="IPR035435">
    <property type="entry name" value="DPH1/DPH2_euk_archaea"/>
</dbReference>
<dbReference type="InterPro" id="IPR042264">
    <property type="entry name" value="DPH1/DPH2_2"/>
</dbReference>
<comment type="catalytic activity">
    <reaction evidence="9">
        <text>L-histidyl-[translation elongation factor 2] + S-adenosyl-L-methionine = 2-[(3S)-amino-3-carboxypropyl]-L-histidyl-[translation elongation factor 2] + S-methyl-5'-thioadenosine + H(+)</text>
        <dbReference type="Rhea" id="RHEA:36783"/>
        <dbReference type="Rhea" id="RHEA-COMP:9748"/>
        <dbReference type="Rhea" id="RHEA-COMP:9749"/>
        <dbReference type="ChEBI" id="CHEBI:15378"/>
        <dbReference type="ChEBI" id="CHEBI:17509"/>
        <dbReference type="ChEBI" id="CHEBI:29979"/>
        <dbReference type="ChEBI" id="CHEBI:59789"/>
        <dbReference type="ChEBI" id="CHEBI:73995"/>
        <dbReference type="EC" id="2.5.1.108"/>
    </reaction>
</comment>
<keyword evidence="7" id="KW-0408">Iron</keyword>
<dbReference type="EMBL" id="AUZZ01006088">
    <property type="protein sequence ID" value="EQD47405.1"/>
    <property type="molecule type" value="Genomic_DNA"/>
</dbReference>
<dbReference type="GO" id="GO:0017183">
    <property type="term" value="P:protein histidyl modification to diphthamide"/>
    <property type="evidence" value="ECO:0007669"/>
    <property type="project" value="UniProtKB-UniPathway"/>
</dbReference>
<sequence length="310" mass="34391">MRILLQFPEGLKQKALEHAKALESEGKEVFISASPTFGACDLALDEARMIKADKLVHFGHAEFHHVDFNVEYVEYQIDAPLDMLPKSLEYLKDYGTIGLVTTIQHVHQLDAIKKFYEENGKMVKIGRPFGFAKKPGQILGCDVGSAVSVDREVDAHVYFGGGMFHPLGALLNTKKPFLVVEPFTSTVRFIDEYRDKYAKRSKGKVLSLIDAKNFGILVSTKNGQYNINLAKILKKKIDDAGLVGEILVANTFDFMSLGNTRGFDAFVNTACPRIGVDDADADRAIGKPIITANELMQVITIKGELKHNQK</sequence>
<dbReference type="UniPathway" id="UPA00559"/>
<evidence type="ECO:0000256" key="5">
    <source>
        <dbReference type="ARBA" id="ARBA00022691"/>
    </source>
</evidence>
<protein>
    <recommendedName>
        <fullName evidence="3">2-(3-amino-3-carboxypropyl)histidine synthase</fullName>
        <ecNumber evidence="3">2.5.1.108</ecNumber>
    </recommendedName>
</protein>
<dbReference type="InterPro" id="IPR042265">
    <property type="entry name" value="DPH1/DPH2_3"/>
</dbReference>
<evidence type="ECO:0000256" key="3">
    <source>
        <dbReference type="ARBA" id="ARBA00012221"/>
    </source>
</evidence>
<dbReference type="GO" id="GO:0090560">
    <property type="term" value="F:2-(3-amino-3-carboxypropyl)histidine synthase activity"/>
    <property type="evidence" value="ECO:0007669"/>
    <property type="project" value="UniProtKB-EC"/>
</dbReference>
<dbReference type="Pfam" id="PF01866">
    <property type="entry name" value="Diphthamide_syn"/>
    <property type="match status" value="1"/>
</dbReference>
<dbReference type="GO" id="GO:0046872">
    <property type="term" value="F:metal ion binding"/>
    <property type="evidence" value="ECO:0007669"/>
    <property type="project" value="UniProtKB-KW"/>
</dbReference>
<keyword evidence="6" id="KW-0479">Metal-binding</keyword>
<evidence type="ECO:0000256" key="2">
    <source>
        <dbReference type="ARBA" id="ARBA00005156"/>
    </source>
</evidence>
<dbReference type="SFLD" id="SFLDS00032">
    <property type="entry name" value="Radical_SAM_3-amino-3-carboxyp"/>
    <property type="match status" value="1"/>
</dbReference>
<dbReference type="AlphaFoldDB" id="T1AZ66"/>
<keyword evidence="4" id="KW-0808">Transferase</keyword>
<organism evidence="10">
    <name type="scientific">mine drainage metagenome</name>
    <dbReference type="NCBI Taxonomy" id="410659"/>
    <lineage>
        <taxon>unclassified sequences</taxon>
        <taxon>metagenomes</taxon>
        <taxon>ecological metagenomes</taxon>
    </lineage>
</organism>
<dbReference type="NCBIfam" id="TIGR03682">
    <property type="entry name" value="arCOG04112"/>
    <property type="match status" value="1"/>
</dbReference>
<dbReference type="EC" id="2.5.1.108" evidence="3"/>
<dbReference type="Gene3D" id="3.40.50.11850">
    <property type="entry name" value="Diphthamide synthesis DPH1/DPH2 domain 2"/>
    <property type="match status" value="1"/>
</dbReference>
<evidence type="ECO:0000256" key="6">
    <source>
        <dbReference type="ARBA" id="ARBA00022723"/>
    </source>
</evidence>
<gene>
    <name evidence="10" type="ORF">B2A_08456</name>
</gene>
<keyword evidence="8" id="KW-0411">Iron-sulfur</keyword>
<evidence type="ECO:0000256" key="9">
    <source>
        <dbReference type="ARBA" id="ARBA00048403"/>
    </source>
</evidence>
<dbReference type="Gene3D" id="3.40.50.11860">
    <property type="entry name" value="Diphthamide synthesis DPH1/DPH2 domain 3"/>
    <property type="match status" value="1"/>
</dbReference>
<dbReference type="PIRSF" id="PIRSF004967">
    <property type="entry name" value="DPH1"/>
    <property type="match status" value="1"/>
</dbReference>
<dbReference type="InterPro" id="IPR042263">
    <property type="entry name" value="DPH1/DPH2_1"/>
</dbReference>
<evidence type="ECO:0000313" key="10">
    <source>
        <dbReference type="EMBL" id="EQD47405.1"/>
    </source>
</evidence>
<name>T1AZ66_9ZZZZ</name>
<dbReference type="InterPro" id="IPR022428">
    <property type="entry name" value="Dph2_arc"/>
</dbReference>
<evidence type="ECO:0000256" key="7">
    <source>
        <dbReference type="ARBA" id="ARBA00023004"/>
    </source>
</evidence>
<proteinExistence type="predicted"/>
<comment type="cofactor">
    <cofactor evidence="1">
        <name>[4Fe-4S] cluster</name>
        <dbReference type="ChEBI" id="CHEBI:49883"/>
    </cofactor>
</comment>
<dbReference type="Gene3D" id="3.40.50.11840">
    <property type="entry name" value="Diphthamide synthesis DPH1/DPH2 domain 1"/>
    <property type="match status" value="1"/>
</dbReference>
<comment type="pathway">
    <text evidence="2">Protein modification; peptidyl-diphthamide biosynthesis.</text>
</comment>
<reference evidence="10" key="1">
    <citation type="submission" date="2013-08" db="EMBL/GenBank/DDBJ databases">
        <authorList>
            <person name="Mendez C."/>
            <person name="Richter M."/>
            <person name="Ferrer M."/>
            <person name="Sanchez J."/>
        </authorList>
    </citation>
    <scope>NUCLEOTIDE SEQUENCE</scope>
</reference>
<reference evidence="10" key="2">
    <citation type="journal article" date="2014" name="ISME J.">
        <title>Microbial stratification in low pH oxic and suboxic macroscopic growths along an acid mine drainage.</title>
        <authorList>
            <person name="Mendez-Garcia C."/>
            <person name="Mesa V."/>
            <person name="Sprenger R.R."/>
            <person name="Richter M."/>
            <person name="Diez M.S."/>
            <person name="Solano J."/>
            <person name="Bargiela R."/>
            <person name="Golyshina O.V."/>
            <person name="Manteca A."/>
            <person name="Ramos J.L."/>
            <person name="Gallego J.R."/>
            <person name="Llorente I."/>
            <person name="Martins Dos Santos V.A."/>
            <person name="Jensen O.N."/>
            <person name="Pelaez A.I."/>
            <person name="Sanchez J."/>
            <person name="Ferrer M."/>
        </authorList>
    </citation>
    <scope>NUCLEOTIDE SEQUENCE</scope>
</reference>
<evidence type="ECO:0000256" key="1">
    <source>
        <dbReference type="ARBA" id="ARBA00001966"/>
    </source>
</evidence>
<dbReference type="PANTHER" id="PTHR10762:SF1">
    <property type="entry name" value="2-(3-AMINO-3-CARBOXYPROPYL)HISTIDINE SYNTHASE SUBUNIT 1"/>
    <property type="match status" value="1"/>
</dbReference>